<feature type="binding site" evidence="9">
    <location>
        <begin position="10"/>
        <end position="17"/>
    </location>
    <ligand>
        <name>GTP</name>
        <dbReference type="ChEBI" id="CHEBI:37565"/>
        <label>1</label>
    </ligand>
</feature>
<evidence type="ECO:0000256" key="3">
    <source>
        <dbReference type="ARBA" id="ARBA00022517"/>
    </source>
</evidence>
<evidence type="ECO:0000256" key="6">
    <source>
        <dbReference type="ARBA" id="ARBA00023134"/>
    </source>
</evidence>
<dbReference type="InterPro" id="IPR016484">
    <property type="entry name" value="GTPase_Der"/>
</dbReference>
<dbReference type="GO" id="GO:0042254">
    <property type="term" value="P:ribosome biogenesis"/>
    <property type="evidence" value="ECO:0007669"/>
    <property type="project" value="UniProtKB-KW"/>
</dbReference>
<evidence type="ECO:0000256" key="11">
    <source>
        <dbReference type="RuleBase" id="RU004481"/>
    </source>
</evidence>
<comment type="similarity">
    <text evidence="1 9 10 11">Belongs to the TRAFAC class TrmE-Era-EngA-EngB-Septin-like GTPase superfamily. EngA (Der) GTPase family.</text>
</comment>
<feature type="domain" description="EngA-type G" evidence="12">
    <location>
        <begin position="178"/>
        <end position="353"/>
    </location>
</feature>
<dbReference type="Pfam" id="PF01926">
    <property type="entry name" value="MMR_HSR1"/>
    <property type="match status" value="2"/>
</dbReference>
<dbReference type="PROSITE" id="PS51712">
    <property type="entry name" value="G_ENGA"/>
    <property type="match status" value="2"/>
</dbReference>
<feature type="binding site" evidence="9">
    <location>
        <begin position="57"/>
        <end position="61"/>
    </location>
    <ligand>
        <name>GTP</name>
        <dbReference type="ChEBI" id="CHEBI:37565"/>
        <label>1</label>
    </ligand>
</feature>
<dbReference type="Proteomes" id="UP000295726">
    <property type="component" value="Unassembled WGS sequence"/>
</dbReference>
<dbReference type="AlphaFoldDB" id="A0A4R3KA10"/>
<accession>A0A4R3KA10</accession>
<comment type="caution">
    <text evidence="13">The sequence shown here is derived from an EMBL/GenBank/DDBJ whole genome shotgun (WGS) entry which is preliminary data.</text>
</comment>
<dbReference type="PANTHER" id="PTHR43834:SF6">
    <property type="entry name" value="GTPASE DER"/>
    <property type="match status" value="1"/>
</dbReference>
<dbReference type="FunFam" id="3.40.50.300:FF:000057">
    <property type="entry name" value="GTPase Der"/>
    <property type="match status" value="1"/>
</dbReference>
<dbReference type="EMBL" id="SLZZ01000007">
    <property type="protein sequence ID" value="TCS79808.1"/>
    <property type="molecule type" value="Genomic_DNA"/>
</dbReference>
<evidence type="ECO:0000256" key="1">
    <source>
        <dbReference type="ARBA" id="ARBA00008279"/>
    </source>
</evidence>
<comment type="function">
    <text evidence="8 9 11">GTPase that plays an essential role in the late steps of ribosome biogenesis.</text>
</comment>
<evidence type="ECO:0000256" key="8">
    <source>
        <dbReference type="ARBA" id="ARBA00053470"/>
    </source>
</evidence>
<feature type="binding site" evidence="9">
    <location>
        <begin position="120"/>
        <end position="123"/>
    </location>
    <ligand>
        <name>GTP</name>
        <dbReference type="ChEBI" id="CHEBI:37565"/>
        <label>1</label>
    </ligand>
</feature>
<dbReference type="NCBIfam" id="TIGR00231">
    <property type="entry name" value="small_GTP"/>
    <property type="match status" value="2"/>
</dbReference>
<evidence type="ECO:0000256" key="10">
    <source>
        <dbReference type="PROSITE-ProRule" id="PRU01049"/>
    </source>
</evidence>
<dbReference type="PANTHER" id="PTHR43834">
    <property type="entry name" value="GTPASE DER"/>
    <property type="match status" value="1"/>
</dbReference>
<dbReference type="NCBIfam" id="TIGR03594">
    <property type="entry name" value="GTPase_EngA"/>
    <property type="match status" value="1"/>
</dbReference>
<feature type="binding site" evidence="9">
    <location>
        <begin position="231"/>
        <end position="235"/>
    </location>
    <ligand>
        <name>GTP</name>
        <dbReference type="ChEBI" id="CHEBI:37565"/>
        <label>2</label>
    </ligand>
</feature>
<dbReference type="OrthoDB" id="9805918at2"/>
<dbReference type="InterPro" id="IPR006073">
    <property type="entry name" value="GTP-bd"/>
</dbReference>
<dbReference type="PRINTS" id="PR00326">
    <property type="entry name" value="GTP1OBG"/>
</dbReference>
<gene>
    <name evidence="9" type="primary">der</name>
    <name evidence="13" type="ORF">EDD59_10764</name>
</gene>
<dbReference type="InterPro" id="IPR031166">
    <property type="entry name" value="G_ENGA"/>
</dbReference>
<evidence type="ECO:0000259" key="12">
    <source>
        <dbReference type="PROSITE" id="PS51712"/>
    </source>
</evidence>
<keyword evidence="3 9" id="KW-0690">Ribosome biogenesis</keyword>
<dbReference type="Pfam" id="PF14714">
    <property type="entry name" value="KH_dom-like"/>
    <property type="match status" value="1"/>
</dbReference>
<evidence type="ECO:0000256" key="5">
    <source>
        <dbReference type="ARBA" id="ARBA00022741"/>
    </source>
</evidence>
<sequence>MSKPVVAIVGRPNVGKSTLFNALAGEMISIVKDTPGITRDRIYADVNWLDKDFTLIDTGGIEPDSKDVILSQMRDQAQIAIDTADVILFITDVKQGLVDSDSKVADMLRRSKKPVVLVVNKVDNFDKFMPDVYEFYNLGIGDPVPISAASRLGLGDMLDVVTEYFPEGAGEEGEDDRPRIAIVGKPNVGKSSIVNKLLGENRVIVSDVAGTTRDAIDTEIVHDGKEYIFIDTAGLRRKSRIKEELERYSIIRTVAAVERADVVLLIIDAVEGVTEQDAKIAGIAHERGKGILIVVNKWDAIEKHDKTMKEYENKIRQVLSYLSYAEILFVSAFTGQRLSKLYERIDIIIENQTLRVATGVLNEIMSEAVAMQQPPSDKGKRLKLYYITQVSVKPPTFVIFVNDKTLMHFSYTRYLENKIREAFGFRGISLKFFIRERKEKEQ</sequence>
<dbReference type="PIRSF" id="PIRSF006485">
    <property type="entry name" value="GTP-binding_EngA"/>
    <property type="match status" value="1"/>
</dbReference>
<feature type="binding site" evidence="9">
    <location>
        <begin position="184"/>
        <end position="191"/>
    </location>
    <ligand>
        <name>GTP</name>
        <dbReference type="ChEBI" id="CHEBI:37565"/>
        <label>2</label>
    </ligand>
</feature>
<dbReference type="InterPro" id="IPR032859">
    <property type="entry name" value="KH_dom-like"/>
</dbReference>
<feature type="domain" description="EngA-type G" evidence="12">
    <location>
        <begin position="4"/>
        <end position="169"/>
    </location>
</feature>
<dbReference type="CDD" id="cd01895">
    <property type="entry name" value="EngA2"/>
    <property type="match status" value="1"/>
</dbReference>
<dbReference type="FunFam" id="3.40.50.300:FF:000040">
    <property type="entry name" value="GTPase Der"/>
    <property type="match status" value="1"/>
</dbReference>
<dbReference type="InterPro" id="IPR027417">
    <property type="entry name" value="P-loop_NTPase"/>
</dbReference>
<proteinExistence type="inferred from homology"/>
<feature type="binding site" evidence="9">
    <location>
        <begin position="296"/>
        <end position="299"/>
    </location>
    <ligand>
        <name>GTP</name>
        <dbReference type="ChEBI" id="CHEBI:37565"/>
        <label>2</label>
    </ligand>
</feature>
<keyword evidence="4 11" id="KW-0677">Repeat</keyword>
<dbReference type="FunFam" id="3.30.300.20:FF:000004">
    <property type="entry name" value="GTPase Der"/>
    <property type="match status" value="1"/>
</dbReference>
<dbReference type="GO" id="GO:0043022">
    <property type="term" value="F:ribosome binding"/>
    <property type="evidence" value="ECO:0007669"/>
    <property type="project" value="TreeGrafter"/>
</dbReference>
<name>A0A4R3KA10_9FIRM</name>
<evidence type="ECO:0000256" key="2">
    <source>
        <dbReference type="ARBA" id="ARBA00020953"/>
    </source>
</evidence>
<dbReference type="GO" id="GO:0005525">
    <property type="term" value="F:GTP binding"/>
    <property type="evidence" value="ECO:0007669"/>
    <property type="project" value="UniProtKB-UniRule"/>
</dbReference>
<dbReference type="HAMAP" id="MF_00195">
    <property type="entry name" value="GTPase_Der"/>
    <property type="match status" value="1"/>
</dbReference>
<evidence type="ECO:0000256" key="4">
    <source>
        <dbReference type="ARBA" id="ARBA00022737"/>
    </source>
</evidence>
<evidence type="ECO:0000313" key="14">
    <source>
        <dbReference type="Proteomes" id="UP000295726"/>
    </source>
</evidence>
<dbReference type="InterPro" id="IPR003593">
    <property type="entry name" value="AAA+_ATPase"/>
</dbReference>
<dbReference type="InterPro" id="IPR005225">
    <property type="entry name" value="Small_GTP-bd"/>
</dbReference>
<reference evidence="13 14" key="1">
    <citation type="submission" date="2019-03" db="EMBL/GenBank/DDBJ databases">
        <title>Genomic Encyclopedia of Type Strains, Phase IV (KMG-IV): sequencing the most valuable type-strain genomes for metagenomic binning, comparative biology and taxonomic classification.</title>
        <authorList>
            <person name="Goeker M."/>
        </authorList>
    </citation>
    <scope>NUCLEOTIDE SEQUENCE [LARGE SCALE GENOMIC DNA]</scope>
    <source>
        <strain evidence="13 14">DSM 29489</strain>
    </source>
</reference>
<dbReference type="RefSeq" id="WP_132380178.1">
    <property type="nucleotide sequence ID" value="NZ_DAIUIE010000004.1"/>
</dbReference>
<keyword evidence="14" id="KW-1185">Reference proteome</keyword>
<dbReference type="Gene3D" id="3.40.50.300">
    <property type="entry name" value="P-loop containing nucleotide triphosphate hydrolases"/>
    <property type="match status" value="2"/>
</dbReference>
<evidence type="ECO:0000313" key="13">
    <source>
        <dbReference type="EMBL" id="TCS79808.1"/>
    </source>
</evidence>
<protein>
    <recommendedName>
        <fullName evidence="2 9">GTPase Der</fullName>
    </recommendedName>
    <alternativeName>
        <fullName evidence="7 9">GTP-binding protein EngA</fullName>
    </alternativeName>
</protein>
<dbReference type="InterPro" id="IPR015946">
    <property type="entry name" value="KH_dom-like_a/b"/>
</dbReference>
<dbReference type="Gene3D" id="3.30.300.20">
    <property type="match status" value="1"/>
</dbReference>
<evidence type="ECO:0000256" key="7">
    <source>
        <dbReference type="ARBA" id="ARBA00032345"/>
    </source>
</evidence>
<dbReference type="SMART" id="SM00382">
    <property type="entry name" value="AAA"/>
    <property type="match status" value="2"/>
</dbReference>
<organism evidence="13 14">
    <name type="scientific">Muricomes intestini</name>
    <dbReference type="NCBI Taxonomy" id="1796634"/>
    <lineage>
        <taxon>Bacteria</taxon>
        <taxon>Bacillati</taxon>
        <taxon>Bacillota</taxon>
        <taxon>Clostridia</taxon>
        <taxon>Lachnospirales</taxon>
        <taxon>Lachnospiraceae</taxon>
        <taxon>Muricomes</taxon>
    </lineage>
</organism>
<evidence type="ECO:0000256" key="9">
    <source>
        <dbReference type="HAMAP-Rule" id="MF_00195"/>
    </source>
</evidence>
<comment type="subunit">
    <text evidence="9">Associates with the 50S ribosomal subunit.</text>
</comment>
<keyword evidence="6 9" id="KW-0342">GTP-binding</keyword>
<dbReference type="SUPFAM" id="SSF52540">
    <property type="entry name" value="P-loop containing nucleoside triphosphate hydrolases"/>
    <property type="match status" value="2"/>
</dbReference>
<keyword evidence="5 9" id="KW-0547">Nucleotide-binding</keyword>
<dbReference type="CDD" id="cd01894">
    <property type="entry name" value="EngA1"/>
    <property type="match status" value="1"/>
</dbReference>